<dbReference type="SUPFAM" id="SSF54160">
    <property type="entry name" value="Chromo domain-like"/>
    <property type="match status" value="1"/>
</dbReference>
<evidence type="ECO:0000313" key="2">
    <source>
        <dbReference type="Proteomes" id="UP001209570"/>
    </source>
</evidence>
<keyword evidence="2" id="KW-1185">Reference proteome</keyword>
<dbReference type="InterPro" id="IPR016197">
    <property type="entry name" value="Chromo-like_dom_sf"/>
</dbReference>
<comment type="caution">
    <text evidence="1">The sequence shown here is derived from an EMBL/GenBank/DDBJ whole genome shotgun (WGS) entry which is preliminary data.</text>
</comment>
<dbReference type="Proteomes" id="UP001209570">
    <property type="component" value="Unassembled WGS sequence"/>
</dbReference>
<evidence type="ECO:0008006" key="3">
    <source>
        <dbReference type="Google" id="ProtNLM"/>
    </source>
</evidence>
<protein>
    <recommendedName>
        <fullName evidence="3">Chromo domain-containing protein</fullName>
    </recommendedName>
</protein>
<organism evidence="1 2">
    <name type="scientific">Pythium insidiosum</name>
    <name type="common">Pythiosis disease agent</name>
    <dbReference type="NCBI Taxonomy" id="114742"/>
    <lineage>
        <taxon>Eukaryota</taxon>
        <taxon>Sar</taxon>
        <taxon>Stramenopiles</taxon>
        <taxon>Oomycota</taxon>
        <taxon>Peronosporomycetes</taxon>
        <taxon>Pythiales</taxon>
        <taxon>Pythiaceae</taxon>
        <taxon>Pythium</taxon>
    </lineage>
</organism>
<name>A0AAD5LPB2_PYTIN</name>
<sequence length="174" mass="20181">MASPVPEGDDPRSMRNFTAACVDAVRSASRRIRKIHLEAEVIRKLRSTMLPSIKTREALDEALRVVIDGIAQKVALDNARKNVRYAYIRDWLLQQEQEEENEFKVEGEINTAPTWNVRKVLDSFRQDGKTYFLVDWEPTVEPRANIPSTVIAAFYRERRALVRRTYIDDEATEE</sequence>
<proteinExistence type="predicted"/>
<gene>
    <name evidence="1" type="ORF">P43SY_011812</name>
</gene>
<accession>A0AAD5LPB2</accession>
<evidence type="ECO:0000313" key="1">
    <source>
        <dbReference type="EMBL" id="KAJ0389314.1"/>
    </source>
</evidence>
<reference evidence="1" key="1">
    <citation type="submission" date="2021-12" db="EMBL/GenBank/DDBJ databases">
        <title>Prjna785345.</title>
        <authorList>
            <person name="Rujirawat T."/>
            <person name="Krajaejun T."/>
        </authorList>
    </citation>
    <scope>NUCLEOTIDE SEQUENCE</scope>
    <source>
        <strain evidence="1">Pi057C3</strain>
    </source>
</reference>
<dbReference type="AlphaFoldDB" id="A0AAD5LPB2"/>
<dbReference type="EMBL" id="JAKCXM010004169">
    <property type="protein sequence ID" value="KAJ0389314.1"/>
    <property type="molecule type" value="Genomic_DNA"/>
</dbReference>